<accession>A0A3B0SVK3</accession>
<reference evidence="1" key="1">
    <citation type="submission" date="2018-06" db="EMBL/GenBank/DDBJ databases">
        <authorList>
            <person name="Zhirakovskaya E."/>
        </authorList>
    </citation>
    <scope>NUCLEOTIDE SEQUENCE</scope>
</reference>
<dbReference type="PROSITE" id="PS51257">
    <property type="entry name" value="PROKAR_LIPOPROTEIN"/>
    <property type="match status" value="1"/>
</dbReference>
<dbReference type="EMBL" id="UOEI01000466">
    <property type="protein sequence ID" value="VAW06342.1"/>
    <property type="molecule type" value="Genomic_DNA"/>
</dbReference>
<evidence type="ECO:0000313" key="1">
    <source>
        <dbReference type="EMBL" id="VAW06342.1"/>
    </source>
</evidence>
<dbReference type="AlphaFoldDB" id="A0A3B0SVK3"/>
<sequence>MRRFGLLLVVLAIVATACVDPGTDAGDDPGVIPAISSTTSRAPVSQPSSTVPGVSGSFALPPAIPVTGDAPVVVAGVEPGVVSSIEMRGPGDVQTLNVPDGTRLWIESCFVPYPGVVTFTLAWGPPASAGLPLSGTVALSFIAGDVVVGSLVDVVLEEPGEFSISVPVRTWTVDGDRDTFIRRLEQGRQWVDASRCSAGFFYEDFPGTAFADIESRPKPLVITAPEGSMEALAQSIPPTEDAALQPVQLAYIRSLPFFADVFYIPDDPPTLESIRETLDESNTCVTLQFLYDDYTVTQERGCRAFARTGTWEAGSTTFATAYGSGWDVLVSGPSPQGVKDLLSRLQPYTVLRTKPIPITPGGEQLVGRTTFDEADIVITLGEQHCGSSCTGPEQWIYLYTVEDGEVVPYAGYPAWGECALVEEDPWTLAVAEPGGSVEIVVDGRLETIGSTGSLDDRPFALVPAGAADEIRVLDRNGVPPACTRPFDGDHLGGIVDSPT</sequence>
<name>A0A3B0SVK3_9ZZZZ</name>
<protein>
    <submittedName>
        <fullName evidence="1">Uncharacterized protein</fullName>
    </submittedName>
</protein>
<organism evidence="1">
    <name type="scientific">hydrothermal vent metagenome</name>
    <dbReference type="NCBI Taxonomy" id="652676"/>
    <lineage>
        <taxon>unclassified sequences</taxon>
        <taxon>metagenomes</taxon>
        <taxon>ecological metagenomes</taxon>
    </lineage>
</organism>
<gene>
    <name evidence="1" type="ORF">MNBD_ACTINO01-1124</name>
</gene>
<feature type="non-terminal residue" evidence="1">
    <location>
        <position position="499"/>
    </location>
</feature>
<proteinExistence type="predicted"/>